<comment type="similarity">
    <text evidence="4">Belongs to the copper transporter (Ctr) (TC 1.A.56) family. SLC31A subfamily.</text>
</comment>
<evidence type="ECO:0000256" key="3">
    <source>
        <dbReference type="ARBA" id="ARBA00023136"/>
    </source>
</evidence>
<proteinExistence type="inferred from homology"/>
<accession>A0A0W0G4Q1</accession>
<comment type="subcellular location">
    <subcellularLocation>
        <location evidence="4">Membrane</location>
        <topology evidence="4">Multi-pass membrane protein</topology>
    </subcellularLocation>
</comment>
<evidence type="ECO:0000256" key="2">
    <source>
        <dbReference type="ARBA" id="ARBA00022989"/>
    </source>
</evidence>
<evidence type="ECO:0000313" key="5">
    <source>
        <dbReference type="EMBL" id="KTB43526.1"/>
    </source>
</evidence>
<keyword evidence="4" id="KW-0186">Copper</keyword>
<dbReference type="AlphaFoldDB" id="A0A0W0G4Q1"/>
<keyword evidence="4" id="KW-0406">Ion transport</keyword>
<reference evidence="5 6" key="1">
    <citation type="submission" date="2015-12" db="EMBL/GenBank/DDBJ databases">
        <title>Draft genome sequence of Moniliophthora roreri, the causal agent of frosty pod rot of cacao.</title>
        <authorList>
            <person name="Aime M.C."/>
            <person name="Diaz-Valderrama J.R."/>
            <person name="Kijpornyongpan T."/>
            <person name="Phillips-Mora W."/>
        </authorList>
    </citation>
    <scope>NUCLEOTIDE SEQUENCE [LARGE SCALE GENOMIC DNA]</scope>
    <source>
        <strain evidence="5 6">MCA 2952</strain>
    </source>
</reference>
<gene>
    <name evidence="5" type="ORF">WG66_3912</name>
</gene>
<feature type="transmembrane region" description="Helical" evidence="4">
    <location>
        <begin position="86"/>
        <end position="108"/>
    </location>
</feature>
<dbReference type="EMBL" id="LATX01001149">
    <property type="protein sequence ID" value="KTB43526.1"/>
    <property type="molecule type" value="Genomic_DNA"/>
</dbReference>
<organism evidence="5 6">
    <name type="scientific">Moniliophthora roreri</name>
    <name type="common">Frosty pod rot fungus</name>
    <name type="synonym">Monilia roreri</name>
    <dbReference type="NCBI Taxonomy" id="221103"/>
    <lineage>
        <taxon>Eukaryota</taxon>
        <taxon>Fungi</taxon>
        <taxon>Dikarya</taxon>
        <taxon>Basidiomycota</taxon>
        <taxon>Agaricomycotina</taxon>
        <taxon>Agaricomycetes</taxon>
        <taxon>Agaricomycetidae</taxon>
        <taxon>Agaricales</taxon>
        <taxon>Marasmiineae</taxon>
        <taxon>Marasmiaceae</taxon>
        <taxon>Moniliophthora</taxon>
    </lineage>
</organism>
<keyword evidence="1 4" id="KW-0812">Transmembrane</keyword>
<comment type="caution">
    <text evidence="5">The sequence shown here is derived from an EMBL/GenBank/DDBJ whole genome shotgun (WGS) entry which is preliminary data.</text>
</comment>
<feature type="transmembrane region" description="Helical" evidence="4">
    <location>
        <begin position="61"/>
        <end position="80"/>
    </location>
</feature>
<keyword evidence="2 4" id="KW-1133">Transmembrane helix</keyword>
<sequence>MPETAREDFLHWQFKGSHVLFSGVSNIWLGSLVVVVICLTERFLTYAQDRQWTPSFLSRNRLSTALWSTMLYWVITLLRFCEMLAVMTFHAGLLLVIVTALAAGQFVIELKNYDRNKSQGKSGSYFRIETSENPHLMAKPRDIED</sequence>
<dbReference type="Pfam" id="PF04145">
    <property type="entry name" value="Ctr"/>
    <property type="match status" value="1"/>
</dbReference>
<name>A0A0W0G4Q1_MONRR</name>
<dbReference type="GO" id="GO:0016020">
    <property type="term" value="C:membrane"/>
    <property type="evidence" value="ECO:0007669"/>
    <property type="project" value="UniProtKB-SubCell"/>
</dbReference>
<feature type="transmembrane region" description="Helical" evidence="4">
    <location>
        <begin position="20"/>
        <end position="40"/>
    </location>
</feature>
<dbReference type="Proteomes" id="UP000054988">
    <property type="component" value="Unassembled WGS sequence"/>
</dbReference>
<evidence type="ECO:0000313" key="6">
    <source>
        <dbReference type="Proteomes" id="UP000054988"/>
    </source>
</evidence>
<keyword evidence="4" id="KW-0813">Transport</keyword>
<protein>
    <recommendedName>
        <fullName evidence="4">Copper transport protein</fullName>
    </recommendedName>
</protein>
<evidence type="ECO:0000256" key="4">
    <source>
        <dbReference type="RuleBase" id="RU367022"/>
    </source>
</evidence>
<keyword evidence="4" id="KW-0187">Copper transport</keyword>
<dbReference type="InterPro" id="IPR007274">
    <property type="entry name" value="Cop_transporter"/>
</dbReference>
<keyword evidence="3 4" id="KW-0472">Membrane</keyword>
<evidence type="ECO:0000256" key="1">
    <source>
        <dbReference type="ARBA" id="ARBA00022692"/>
    </source>
</evidence>
<dbReference type="GO" id="GO:0005375">
    <property type="term" value="F:copper ion transmembrane transporter activity"/>
    <property type="evidence" value="ECO:0007669"/>
    <property type="project" value="UniProtKB-UniRule"/>
</dbReference>
<dbReference type="eggNOG" id="ENOG502SC5J">
    <property type="taxonomic scope" value="Eukaryota"/>
</dbReference>